<dbReference type="SUPFAM" id="SSF51730">
    <property type="entry name" value="FAD-linked oxidoreductase"/>
    <property type="match status" value="1"/>
</dbReference>
<keyword evidence="6" id="KW-1185">Reference proteome</keyword>
<proteinExistence type="predicted"/>
<keyword evidence="1" id="KW-0560">Oxidoreductase</keyword>
<evidence type="ECO:0000313" key="4">
    <source>
        <dbReference type="EMBL" id="MBM2419588.1"/>
    </source>
</evidence>
<dbReference type="EMBL" id="JAFBXF010000021">
    <property type="protein sequence ID" value="MBM2419588.1"/>
    <property type="molecule type" value="Genomic_DNA"/>
</dbReference>
<gene>
    <name evidence="3" type="ORF">JQX41_21640</name>
    <name evidence="4" type="ORF">JQX48_21660</name>
</gene>
<dbReference type="Gene3D" id="3.20.20.220">
    <property type="match status" value="1"/>
</dbReference>
<dbReference type="GO" id="GO:0004657">
    <property type="term" value="F:proline dehydrogenase activity"/>
    <property type="evidence" value="ECO:0007669"/>
    <property type="project" value="UniProtKB-ARBA"/>
</dbReference>
<dbReference type="GeneID" id="68872791"/>
<sequence length="333" mass="37189">MTKPEFRQASSQNLHALHQDVAKGLRKIAAHPVIREKFSADPFIKQFFTETVARYIIGKSMSEAADKFDVLSVKGYLAGVEFVGEEISDGGQVEQVVEENIRFLLHARGRPFSDGLQLGFDLSSVGMLISRELAMTNTARIAKVAAEQGATIMISMERSTQTDTILDAFHQLAPSHENLGLTIQAYMHRTEVDLPKLIKTRRKIRLVKGVYDEHSSLTLPRGKELDVRYVECIEKLAEAGSRFAVATHDPAIIDMLNARGLLDAAEELEGLHGCNPSLFHTLNNEGHRCRITGVYGEEWLLHFLHRLAEHPPNALQALADFYNPDRVVFGADY</sequence>
<protein>
    <submittedName>
        <fullName evidence="3">Proline dehydrogenase family protein</fullName>
    </submittedName>
</protein>
<dbReference type="InterPro" id="IPR029041">
    <property type="entry name" value="FAD-linked_oxidoreductase-like"/>
</dbReference>
<comment type="caution">
    <text evidence="3">The sequence shown here is derived from an EMBL/GenBank/DDBJ whole genome shotgun (WGS) entry which is preliminary data.</text>
</comment>
<dbReference type="AlphaFoldDB" id="A0A9Q2NZ81"/>
<dbReference type="GO" id="GO:0006562">
    <property type="term" value="P:L-proline catabolic process"/>
    <property type="evidence" value="ECO:0007669"/>
    <property type="project" value="UniProtKB-ARBA"/>
</dbReference>
<accession>A0A9Q2NZ81</accession>
<dbReference type="EMBL" id="JAFBXE010000021">
    <property type="protein sequence ID" value="MBM2414917.1"/>
    <property type="molecule type" value="Genomic_DNA"/>
</dbReference>
<dbReference type="Pfam" id="PF01619">
    <property type="entry name" value="Pro_dh"/>
    <property type="match status" value="1"/>
</dbReference>
<dbReference type="InterPro" id="IPR002872">
    <property type="entry name" value="Proline_DH_dom"/>
</dbReference>
<evidence type="ECO:0000313" key="5">
    <source>
        <dbReference type="Proteomes" id="UP000755667"/>
    </source>
</evidence>
<dbReference type="Proteomes" id="UP000755667">
    <property type="component" value="Unassembled WGS sequence"/>
</dbReference>
<evidence type="ECO:0000259" key="2">
    <source>
        <dbReference type="Pfam" id="PF01619"/>
    </source>
</evidence>
<organism evidence="3 5">
    <name type="scientific">Marivita cryptomonadis</name>
    <dbReference type="NCBI Taxonomy" id="505252"/>
    <lineage>
        <taxon>Bacteria</taxon>
        <taxon>Pseudomonadati</taxon>
        <taxon>Pseudomonadota</taxon>
        <taxon>Alphaproteobacteria</taxon>
        <taxon>Rhodobacterales</taxon>
        <taxon>Roseobacteraceae</taxon>
        <taxon>Marivita</taxon>
    </lineage>
</organism>
<dbReference type="RefSeq" id="WP_088716887.1">
    <property type="nucleotide sequence ID" value="NZ_JAFBWU010000021.1"/>
</dbReference>
<reference evidence="3 6" key="1">
    <citation type="submission" date="2021-01" db="EMBL/GenBank/DDBJ databases">
        <title>Diatom-associated Roseobacters Show Island Model of Population Structure.</title>
        <authorList>
            <person name="Qu L."/>
            <person name="Feng X."/>
            <person name="Chen Y."/>
            <person name="Li L."/>
            <person name="Wang X."/>
            <person name="Hu Z."/>
            <person name="Wang H."/>
            <person name="Luo H."/>
        </authorList>
    </citation>
    <scope>NUCLEOTIDE SEQUENCE</scope>
    <source>
        <strain evidence="4 6">CC28-63</strain>
        <strain evidence="3">CC28-69</strain>
    </source>
</reference>
<name>A0A9Q2NZ81_9RHOB</name>
<dbReference type="Proteomes" id="UP000809440">
    <property type="component" value="Unassembled WGS sequence"/>
</dbReference>
<evidence type="ECO:0000313" key="6">
    <source>
        <dbReference type="Proteomes" id="UP000809440"/>
    </source>
</evidence>
<evidence type="ECO:0000313" key="3">
    <source>
        <dbReference type="EMBL" id="MBM2414917.1"/>
    </source>
</evidence>
<feature type="domain" description="Proline dehydrogenase" evidence="2">
    <location>
        <begin position="74"/>
        <end position="306"/>
    </location>
</feature>
<evidence type="ECO:0000256" key="1">
    <source>
        <dbReference type="ARBA" id="ARBA00023002"/>
    </source>
</evidence>